<dbReference type="RefSeq" id="WP_036178200.1">
    <property type="nucleotide sequence ID" value="NZ_AVCZ01000032.1"/>
</dbReference>
<evidence type="ECO:0000313" key="1">
    <source>
        <dbReference type="EMBL" id="KGR89859.1"/>
    </source>
</evidence>
<sequence length="129" mass="15075">MAGGERSQQRDKNRLQKELGIKNIVDIVFIDNPFYWEMAEEKGNDFGDFLTEHFESLLENEYEELFKNEEEIIMQINQSVENTQQTNIKLQMELAMEKLEHIRTILELSSGIDIVIGLNEGEYSLFQGL</sequence>
<protein>
    <submittedName>
        <fullName evidence="1">Uncharacterized protein</fullName>
    </submittedName>
</protein>
<dbReference type="Proteomes" id="UP000030595">
    <property type="component" value="Unassembled WGS sequence"/>
</dbReference>
<comment type="caution">
    <text evidence="1">The sequence shown here is derived from an EMBL/GenBank/DDBJ whole genome shotgun (WGS) entry which is preliminary data.</text>
</comment>
<proteinExistence type="predicted"/>
<accession>A0A0A3IYM3</accession>
<dbReference type="AlphaFoldDB" id="A0A0A3IYM3"/>
<reference evidence="1 2" key="1">
    <citation type="submission" date="2014-02" db="EMBL/GenBank/DDBJ databases">
        <title>Draft genome sequence of Lysinibacillus massiliensis CCUG 49529.</title>
        <authorList>
            <person name="Zhang F."/>
            <person name="Wang G."/>
            <person name="Zhang L."/>
        </authorList>
    </citation>
    <scope>NUCLEOTIDE SEQUENCE [LARGE SCALE GENOMIC DNA]</scope>
    <source>
        <strain evidence="1 2">CCUG 49529</strain>
    </source>
</reference>
<organism evidence="1 2">
    <name type="scientific">Ureibacillus massiliensis 4400831 = CIP 108448 = CCUG 49529</name>
    <dbReference type="NCBI Taxonomy" id="1211035"/>
    <lineage>
        <taxon>Bacteria</taxon>
        <taxon>Bacillati</taxon>
        <taxon>Bacillota</taxon>
        <taxon>Bacilli</taxon>
        <taxon>Bacillales</taxon>
        <taxon>Caryophanaceae</taxon>
        <taxon>Ureibacillus</taxon>
    </lineage>
</organism>
<dbReference type="OrthoDB" id="9937500at2"/>
<keyword evidence="2" id="KW-1185">Reference proteome</keyword>
<evidence type="ECO:0000313" key="2">
    <source>
        <dbReference type="Proteomes" id="UP000030595"/>
    </source>
</evidence>
<gene>
    <name evidence="1" type="ORF">CD30_14820</name>
</gene>
<name>A0A0A3IYM3_9BACL</name>
<dbReference type="EMBL" id="JPVQ01000032">
    <property type="protein sequence ID" value="KGR89859.1"/>
    <property type="molecule type" value="Genomic_DNA"/>
</dbReference>